<evidence type="ECO:0000313" key="10">
    <source>
        <dbReference type="EMBL" id="MDI7924745.1"/>
    </source>
</evidence>
<dbReference type="Gene3D" id="3.40.190.80">
    <property type="match status" value="1"/>
</dbReference>
<gene>
    <name evidence="10" type="ORF">MRS75_22035</name>
</gene>
<keyword evidence="6 9" id="KW-0479">Metal-binding</keyword>
<reference evidence="10" key="1">
    <citation type="submission" date="2022-03" db="EMBL/GenBank/DDBJ databases">
        <title>Fererhizobium litorale gen. nov., sp. nov., isolated from sandy sediments of the Sea of Japan seashore.</title>
        <authorList>
            <person name="Romanenko L."/>
            <person name="Kurilenko V."/>
            <person name="Otstavnykh N."/>
            <person name="Svetashev V."/>
            <person name="Tekutyeva L."/>
            <person name="Isaeva M."/>
            <person name="Mikhailov V."/>
        </authorList>
    </citation>
    <scope>NUCLEOTIDE SEQUENCE</scope>
    <source>
        <strain evidence="10">KMM 9576</strain>
    </source>
</reference>
<comment type="caution">
    <text evidence="10">The sequence shown here is derived from an EMBL/GenBank/DDBJ whole genome shotgun (WGS) entry which is preliminary data.</text>
</comment>
<dbReference type="EMBL" id="JALDYZ010000018">
    <property type="protein sequence ID" value="MDI7924745.1"/>
    <property type="molecule type" value="Genomic_DNA"/>
</dbReference>
<accession>A0AAE3QGG5</accession>
<feature type="binding site" evidence="9">
    <location>
        <position position="216"/>
    </location>
    <ligand>
        <name>Mg(2+)</name>
        <dbReference type="ChEBI" id="CHEBI:18420"/>
        <label>1</label>
        <note>catalytic</note>
    </ligand>
</feature>
<keyword evidence="8 9" id="KW-0460">Magnesium</keyword>
<dbReference type="PANTHER" id="PTHR20854">
    <property type="entry name" value="INOSITOL MONOPHOSPHATASE"/>
    <property type="match status" value="1"/>
</dbReference>
<sequence>MDCEFPDNPRFVLAREAIFEAGRLALESFADLANLETVEKFNGQDIVSAADKAVEALIRARISAAFPEDGILGEEQGLTEGSSDFVWVIDPIDGTSCFVHGLKDWCVSVAVLKRSETVLGLICQPTTDEFFAAKAGGGAFLNGRPISVDTRGTISTGLLGVGANFRIPPRQVSAFIHLLLEAGGMFIRSGSGALMLAHVACGRLIGYYEPHINSWDCLAALCLIREAGGWTADFPIPEALLSGCPVIAAAPSARDELQRLVAQSLTSGELS</sequence>
<dbReference type="InterPro" id="IPR020583">
    <property type="entry name" value="Inositol_monoP_metal-BS"/>
</dbReference>
<feature type="binding site" evidence="9">
    <location>
        <position position="93"/>
    </location>
    <ligand>
        <name>Mg(2+)</name>
        <dbReference type="ChEBI" id="CHEBI:18420"/>
        <label>2</label>
    </ligand>
</feature>
<dbReference type="Gene3D" id="3.30.540.10">
    <property type="entry name" value="Fructose-1,6-Bisphosphatase, subunit A, domain 1"/>
    <property type="match status" value="1"/>
</dbReference>
<evidence type="ECO:0000313" key="11">
    <source>
        <dbReference type="Proteomes" id="UP001161580"/>
    </source>
</evidence>
<dbReference type="GO" id="GO:0046872">
    <property type="term" value="F:metal ion binding"/>
    <property type="evidence" value="ECO:0007669"/>
    <property type="project" value="UniProtKB-KW"/>
</dbReference>
<evidence type="ECO:0000256" key="9">
    <source>
        <dbReference type="PIRSR" id="PIRSR600760-2"/>
    </source>
</evidence>
<name>A0AAE3QGG5_9HYPH</name>
<keyword evidence="11" id="KW-1185">Reference proteome</keyword>
<evidence type="ECO:0000256" key="6">
    <source>
        <dbReference type="ARBA" id="ARBA00022723"/>
    </source>
</evidence>
<feature type="binding site" evidence="9">
    <location>
        <position position="74"/>
    </location>
    <ligand>
        <name>Mg(2+)</name>
        <dbReference type="ChEBI" id="CHEBI:18420"/>
        <label>1</label>
        <note>catalytic</note>
    </ligand>
</feature>
<dbReference type="PRINTS" id="PR00377">
    <property type="entry name" value="IMPHPHTASES"/>
</dbReference>
<evidence type="ECO:0000256" key="3">
    <source>
        <dbReference type="ARBA" id="ARBA00009759"/>
    </source>
</evidence>
<dbReference type="FunFam" id="3.30.540.10:FF:000003">
    <property type="entry name" value="Inositol-1-monophosphatase"/>
    <property type="match status" value="1"/>
</dbReference>
<dbReference type="EC" id="3.1.3.25" evidence="4"/>
<comment type="similarity">
    <text evidence="3">Belongs to the inositol monophosphatase superfamily.</text>
</comment>
<dbReference type="GO" id="GO:0008934">
    <property type="term" value="F:inositol monophosphate 1-phosphatase activity"/>
    <property type="evidence" value="ECO:0007669"/>
    <property type="project" value="TreeGrafter"/>
</dbReference>
<dbReference type="AlphaFoldDB" id="A0AAE3QGG5"/>
<organism evidence="10 11">
    <name type="scientific">Ferirhizobium litorale</name>
    <dbReference type="NCBI Taxonomy" id="2927786"/>
    <lineage>
        <taxon>Bacteria</taxon>
        <taxon>Pseudomonadati</taxon>
        <taxon>Pseudomonadota</taxon>
        <taxon>Alphaproteobacteria</taxon>
        <taxon>Hyphomicrobiales</taxon>
        <taxon>Rhizobiaceae</taxon>
        <taxon>Ferirhizobium</taxon>
    </lineage>
</organism>
<dbReference type="SUPFAM" id="SSF56655">
    <property type="entry name" value="Carbohydrate phosphatase"/>
    <property type="match status" value="1"/>
</dbReference>
<dbReference type="PROSITE" id="PS00629">
    <property type="entry name" value="IMP_1"/>
    <property type="match status" value="1"/>
</dbReference>
<keyword evidence="7" id="KW-0378">Hydrolase</keyword>
<evidence type="ECO:0000256" key="5">
    <source>
        <dbReference type="ARBA" id="ARBA00019784"/>
    </source>
</evidence>
<evidence type="ECO:0000256" key="1">
    <source>
        <dbReference type="ARBA" id="ARBA00001033"/>
    </source>
</evidence>
<evidence type="ECO:0000256" key="7">
    <source>
        <dbReference type="ARBA" id="ARBA00022801"/>
    </source>
</evidence>
<dbReference type="Proteomes" id="UP001161580">
    <property type="component" value="Unassembled WGS sequence"/>
</dbReference>
<dbReference type="Pfam" id="PF00459">
    <property type="entry name" value="Inositol_P"/>
    <property type="match status" value="1"/>
</dbReference>
<dbReference type="PANTHER" id="PTHR20854:SF4">
    <property type="entry name" value="INOSITOL-1-MONOPHOSPHATASE-RELATED"/>
    <property type="match status" value="1"/>
</dbReference>
<evidence type="ECO:0000256" key="8">
    <source>
        <dbReference type="ARBA" id="ARBA00022842"/>
    </source>
</evidence>
<comment type="cofactor">
    <cofactor evidence="2 9">
        <name>Mg(2+)</name>
        <dbReference type="ChEBI" id="CHEBI:18420"/>
    </cofactor>
</comment>
<feature type="binding site" evidence="9">
    <location>
        <position position="90"/>
    </location>
    <ligand>
        <name>Mg(2+)</name>
        <dbReference type="ChEBI" id="CHEBI:18420"/>
        <label>2</label>
    </ligand>
</feature>
<protein>
    <recommendedName>
        <fullName evidence="5">Inositol-1-monophosphatase</fullName>
        <ecNumber evidence="4">3.1.3.25</ecNumber>
    </recommendedName>
</protein>
<dbReference type="GO" id="GO:0007165">
    <property type="term" value="P:signal transduction"/>
    <property type="evidence" value="ECO:0007669"/>
    <property type="project" value="TreeGrafter"/>
</dbReference>
<dbReference type="InterPro" id="IPR000760">
    <property type="entry name" value="Inositol_monophosphatase-like"/>
</dbReference>
<proteinExistence type="inferred from homology"/>
<dbReference type="GO" id="GO:0006020">
    <property type="term" value="P:inositol metabolic process"/>
    <property type="evidence" value="ECO:0007669"/>
    <property type="project" value="TreeGrafter"/>
</dbReference>
<evidence type="ECO:0000256" key="4">
    <source>
        <dbReference type="ARBA" id="ARBA00013106"/>
    </source>
</evidence>
<evidence type="ECO:0000256" key="2">
    <source>
        <dbReference type="ARBA" id="ARBA00001946"/>
    </source>
</evidence>
<feature type="binding site" evidence="9">
    <location>
        <position position="92"/>
    </location>
    <ligand>
        <name>Mg(2+)</name>
        <dbReference type="ChEBI" id="CHEBI:18420"/>
        <label>1</label>
        <note>catalytic</note>
    </ligand>
</feature>
<comment type="catalytic activity">
    <reaction evidence="1">
        <text>a myo-inositol phosphate + H2O = myo-inositol + phosphate</text>
        <dbReference type="Rhea" id="RHEA:24056"/>
        <dbReference type="ChEBI" id="CHEBI:15377"/>
        <dbReference type="ChEBI" id="CHEBI:17268"/>
        <dbReference type="ChEBI" id="CHEBI:43474"/>
        <dbReference type="ChEBI" id="CHEBI:84139"/>
        <dbReference type="EC" id="3.1.3.25"/>
    </reaction>
</comment>